<name>A0A2P2Q233_RHIMU</name>
<accession>A0A2P2Q233</accession>
<evidence type="ECO:0000313" key="1">
    <source>
        <dbReference type="EMBL" id="MBX60979.1"/>
    </source>
</evidence>
<organism evidence="1">
    <name type="scientific">Rhizophora mucronata</name>
    <name type="common">Asiatic mangrove</name>
    <dbReference type="NCBI Taxonomy" id="61149"/>
    <lineage>
        <taxon>Eukaryota</taxon>
        <taxon>Viridiplantae</taxon>
        <taxon>Streptophyta</taxon>
        <taxon>Embryophyta</taxon>
        <taxon>Tracheophyta</taxon>
        <taxon>Spermatophyta</taxon>
        <taxon>Magnoliopsida</taxon>
        <taxon>eudicotyledons</taxon>
        <taxon>Gunneridae</taxon>
        <taxon>Pentapetalae</taxon>
        <taxon>rosids</taxon>
        <taxon>fabids</taxon>
        <taxon>Malpighiales</taxon>
        <taxon>Rhizophoraceae</taxon>
        <taxon>Rhizophora</taxon>
    </lineage>
</organism>
<proteinExistence type="predicted"/>
<sequence length="16" mass="1994">MCLCFLFFLMFFVGKF</sequence>
<reference evidence="1" key="1">
    <citation type="submission" date="2018-02" db="EMBL/GenBank/DDBJ databases">
        <title>Rhizophora mucronata_Transcriptome.</title>
        <authorList>
            <person name="Meera S.P."/>
            <person name="Sreeshan A."/>
            <person name="Augustine A."/>
        </authorList>
    </citation>
    <scope>NUCLEOTIDE SEQUENCE</scope>
    <source>
        <tissue evidence="1">Leaf</tissue>
    </source>
</reference>
<dbReference type="EMBL" id="GGEC01080495">
    <property type="protein sequence ID" value="MBX60979.1"/>
    <property type="molecule type" value="Transcribed_RNA"/>
</dbReference>
<protein>
    <submittedName>
        <fullName evidence="1">Uncharacterized protein</fullName>
    </submittedName>
</protein>
<dbReference type="AlphaFoldDB" id="A0A2P2Q233"/>